<protein>
    <submittedName>
        <fullName evidence="4">Uncharacterized protein LOC100647144 isoform X1</fullName>
    </submittedName>
</protein>
<proteinExistence type="predicted"/>
<dbReference type="InterPro" id="IPR036249">
    <property type="entry name" value="Thioredoxin-like_sf"/>
</dbReference>
<dbReference type="Proteomes" id="UP000835206">
    <property type="component" value="Chromosome 6"/>
</dbReference>
<feature type="compositionally biased region" description="Basic and acidic residues" evidence="1">
    <location>
        <begin position="116"/>
        <end position="125"/>
    </location>
</feature>
<feature type="region of interest" description="Disordered" evidence="1">
    <location>
        <begin position="337"/>
        <end position="376"/>
    </location>
</feature>
<keyword evidence="3" id="KW-1185">Reference proteome</keyword>
<feature type="region of interest" description="Disordered" evidence="1">
    <location>
        <begin position="490"/>
        <end position="614"/>
    </location>
</feature>
<evidence type="ECO:0000259" key="2">
    <source>
        <dbReference type="Pfam" id="PF00462"/>
    </source>
</evidence>
<feature type="region of interest" description="Disordered" evidence="1">
    <location>
        <begin position="434"/>
        <end position="465"/>
    </location>
</feature>
<feature type="region of interest" description="Disordered" evidence="1">
    <location>
        <begin position="220"/>
        <end position="250"/>
    </location>
</feature>
<feature type="region of interest" description="Disordered" evidence="1">
    <location>
        <begin position="97"/>
        <end position="125"/>
    </location>
</feature>
<dbReference type="GO" id="GO:0007605">
    <property type="term" value="P:sensory perception of sound"/>
    <property type="evidence" value="ECO:0007669"/>
    <property type="project" value="InterPro"/>
</dbReference>
<organism evidence="3 4">
    <name type="scientific">Bombus terrestris</name>
    <name type="common">Buff-tailed bumblebee</name>
    <name type="synonym">Apis terrestris</name>
    <dbReference type="NCBI Taxonomy" id="30195"/>
    <lineage>
        <taxon>Eukaryota</taxon>
        <taxon>Metazoa</taxon>
        <taxon>Ecdysozoa</taxon>
        <taxon>Arthropoda</taxon>
        <taxon>Hexapoda</taxon>
        <taxon>Insecta</taxon>
        <taxon>Pterygota</taxon>
        <taxon>Neoptera</taxon>
        <taxon>Endopterygota</taxon>
        <taxon>Hymenoptera</taxon>
        <taxon>Apocrita</taxon>
        <taxon>Aculeata</taxon>
        <taxon>Apoidea</taxon>
        <taxon>Anthophila</taxon>
        <taxon>Apidae</taxon>
        <taxon>Bombus</taxon>
        <taxon>Bombus</taxon>
    </lineage>
</organism>
<feature type="compositionally biased region" description="Polar residues" evidence="1">
    <location>
        <begin position="365"/>
        <end position="376"/>
    </location>
</feature>
<evidence type="ECO:0000256" key="1">
    <source>
        <dbReference type="SAM" id="MobiDB-lite"/>
    </source>
</evidence>
<feature type="compositionally biased region" description="Basic residues" evidence="1">
    <location>
        <begin position="103"/>
        <end position="115"/>
    </location>
</feature>
<dbReference type="AlphaFoldDB" id="A0A9C6W5K8"/>
<feature type="compositionally biased region" description="Low complexity" evidence="1">
    <location>
        <begin position="547"/>
        <end position="573"/>
    </location>
</feature>
<name>A0A9C6W5K8_BOMTE</name>
<feature type="compositionally biased region" description="Low complexity" evidence="1">
    <location>
        <begin position="224"/>
        <end position="250"/>
    </location>
</feature>
<sequence>MRGHAQVWPKPSPHSPKNQSMFPLRVSRRAPSRGPTWSPPSERNCMSKCQRHSVQLLTARTVNDRRRRLLSPCRRVVAEQSRILPCAALDKRMRLKLENSNFPRRKGAKERNKRKQREEKAKDRSFDDQVYLVDEVTVPSNVYMDEIATMTVPPTLPAKTQPRDASQVARQTVSIRTVSSPPTAPLSTGAGATVFVGLAAPDVDSAAACRRRIPEVQAANGYGKQSSVKSVQSTQNQQQLHHGQQQYHQQQQAAHVVKIKINPDGDKNGRVISTVRLTLDENITREAEQENGIACERSSKRDGGVVLSATNLVNERRCGSVGAGDGCVRISVGSNAFERNNNNKDKRNRNDDSSEKEMVHRETSEPLNTSSPNNRSGSCFYYNSYPSQLSGMVMSSGQCSPSDTLDSGTCSDLDGTPPPLPKKKNASTVILASDQHNRTGSLTSSGAEVDSDDNESSISCDSLNGGELSDRIIDGGINGNGVEADRASLEFQEHSENDRLKNGVDRQKYRDTNDTIVSLNRLDLSNGQEERMNEESTPTASTPEVHSNSCSSRASPSVSPSPSGTSSLSKASSTPRIRSPDPNIEQNGRLSSPVVKECTYEERKQEQERLEQESVAGDIDTSINPLTGKKYVYEYDRFYKFHVNELKGNNKDTSRGVVLGDKDTDECFAGYKILEKEAIRSAKGTVRGVKNRVRAGIATFLQKPSSQAYIKKELGKVVVYTTTSGIVRKTFYNCKKVKQILRTHMVKYDELDLFGDAELQTELRDRLGSTVIQLPQLFIDGQHIGGFDTVERLNESGELREMLKPYQSEDACTVCLFCGGYQWQLCPVCNGSKRSVHRNDFTAEFVALKCAKCDVNGLIRCPHC</sequence>
<dbReference type="GeneID" id="100647144"/>
<feature type="region of interest" description="Disordered" evidence="1">
    <location>
        <begin position="393"/>
        <end position="422"/>
    </location>
</feature>
<feature type="compositionally biased region" description="Basic and acidic residues" evidence="1">
    <location>
        <begin position="341"/>
        <end position="364"/>
    </location>
</feature>
<dbReference type="OrthoDB" id="423313at2759"/>
<dbReference type="InterPro" id="IPR002109">
    <property type="entry name" value="Glutaredoxin"/>
</dbReference>
<feature type="compositionally biased region" description="Basic and acidic residues" evidence="1">
    <location>
        <begin position="598"/>
        <end position="612"/>
    </location>
</feature>
<feature type="compositionally biased region" description="Polar residues" evidence="1">
    <location>
        <begin position="514"/>
        <end position="527"/>
    </location>
</feature>
<feature type="compositionally biased region" description="Polar residues" evidence="1">
    <location>
        <begin position="535"/>
        <end position="546"/>
    </location>
</feature>
<feature type="compositionally biased region" description="Polar residues" evidence="1">
    <location>
        <begin position="393"/>
        <end position="410"/>
    </location>
</feature>
<dbReference type="Gene3D" id="3.40.30.10">
    <property type="entry name" value="Glutaredoxin"/>
    <property type="match status" value="1"/>
</dbReference>
<dbReference type="PROSITE" id="PS51354">
    <property type="entry name" value="GLUTAREDOXIN_2"/>
    <property type="match status" value="1"/>
</dbReference>
<dbReference type="Pfam" id="PF23733">
    <property type="entry name" value="GRXCR1-2_C"/>
    <property type="match status" value="1"/>
</dbReference>
<feature type="region of interest" description="Disordered" evidence="1">
    <location>
        <begin position="1"/>
        <end position="45"/>
    </location>
</feature>
<gene>
    <name evidence="4" type="primary">LOC100647144</name>
</gene>
<dbReference type="Pfam" id="PF00462">
    <property type="entry name" value="Glutaredoxin"/>
    <property type="match status" value="1"/>
</dbReference>
<feature type="domain" description="Glutaredoxin" evidence="2">
    <location>
        <begin position="717"/>
        <end position="784"/>
    </location>
</feature>
<accession>A0A9C6W5K8</accession>
<dbReference type="PANTHER" id="PTHR46990">
    <property type="entry name" value="GLUTAREDOXIN DOMAIN-CONTAINING CYSTEINE-RICH PROTEIN 1"/>
    <property type="match status" value="1"/>
</dbReference>
<dbReference type="InterPro" id="IPR042797">
    <property type="entry name" value="GRXCR1"/>
</dbReference>
<evidence type="ECO:0000313" key="4">
    <source>
        <dbReference type="RefSeq" id="XP_048262682.1"/>
    </source>
</evidence>
<dbReference type="KEGG" id="bter:100647144"/>
<dbReference type="PANTHER" id="PTHR46990:SF1">
    <property type="entry name" value="GLUTAREDOXIN DOMAIN-CONTAINING CYSTEINE-RICH PROTEIN 1"/>
    <property type="match status" value="1"/>
</dbReference>
<dbReference type="CDD" id="cd03031">
    <property type="entry name" value="GRX_GRX_like"/>
    <property type="match status" value="1"/>
</dbReference>
<dbReference type="SUPFAM" id="SSF52833">
    <property type="entry name" value="Thioredoxin-like"/>
    <property type="match status" value="1"/>
</dbReference>
<feature type="compositionally biased region" description="Basic and acidic residues" evidence="1">
    <location>
        <begin position="490"/>
        <end position="513"/>
    </location>
</feature>
<evidence type="ECO:0000313" key="3">
    <source>
        <dbReference type="Proteomes" id="UP000835206"/>
    </source>
</evidence>
<dbReference type="RefSeq" id="XP_048262682.1">
    <property type="nucleotide sequence ID" value="XM_048406725.1"/>
</dbReference>
<reference evidence="4" key="1">
    <citation type="submission" date="2025-08" db="UniProtKB">
        <authorList>
            <consortium name="RefSeq"/>
        </authorList>
    </citation>
    <scope>IDENTIFICATION</scope>
</reference>